<evidence type="ECO:0000313" key="4">
    <source>
        <dbReference type="Proteomes" id="UP000825886"/>
    </source>
</evidence>
<name>A0ABX9AQX8_9ENTR</name>
<dbReference type="RefSeq" id="WP_222159236.1">
    <property type="nucleotide sequence ID" value="NZ_CP081864.1"/>
</dbReference>
<evidence type="ECO:0000256" key="1">
    <source>
        <dbReference type="SAM" id="Coils"/>
    </source>
</evidence>
<dbReference type="Proteomes" id="UP000825886">
    <property type="component" value="Chromosome"/>
</dbReference>
<feature type="compositionally biased region" description="Low complexity" evidence="2">
    <location>
        <begin position="93"/>
        <end position="102"/>
    </location>
</feature>
<sequence>MRVSPGSMTSGMLKTLATQVPSSGNSVEQKIQKLHKQIVKLVKALKELTGKAAGTESDEERNALRKQIQLIQQQIQALYAEISRLQRQDAEKSSTASAATTTPKADLSQEGTRRRGHQINIYA</sequence>
<feature type="coiled-coil region" evidence="1">
    <location>
        <begin position="31"/>
        <end position="88"/>
    </location>
</feature>
<evidence type="ECO:0000256" key="2">
    <source>
        <dbReference type="SAM" id="MobiDB-lite"/>
    </source>
</evidence>
<dbReference type="InterPro" id="IPR025577">
    <property type="entry name" value="FlxA"/>
</dbReference>
<proteinExistence type="predicted"/>
<keyword evidence="4" id="KW-1185">Reference proteome</keyword>
<organism evidence="3 4">
    <name type="scientific">Symbiopectobacterium purcellii</name>
    <dbReference type="NCBI Taxonomy" id="2871826"/>
    <lineage>
        <taxon>Bacteria</taxon>
        <taxon>Pseudomonadati</taxon>
        <taxon>Pseudomonadota</taxon>
        <taxon>Gammaproteobacteria</taxon>
        <taxon>Enterobacterales</taxon>
        <taxon>Enterobacteriaceae</taxon>
    </lineage>
</organism>
<evidence type="ECO:0000313" key="3">
    <source>
        <dbReference type="EMBL" id="QZN96180.1"/>
    </source>
</evidence>
<keyword evidence="1" id="KW-0175">Coiled coil</keyword>
<accession>A0ABX9AQX8</accession>
<gene>
    <name evidence="3" type="ORF">K6K13_01445</name>
</gene>
<dbReference type="Pfam" id="PF14282">
    <property type="entry name" value="FlxA"/>
    <property type="match status" value="1"/>
</dbReference>
<reference evidence="3 4" key="1">
    <citation type="submission" date="2021-08" db="EMBL/GenBank/DDBJ databases">
        <title>Culture and genomic analysis of Symbiopectobacterium purcellii sp. nov. gen. nov., isolated from the leafhopper Empoasca decipiens.</title>
        <authorList>
            <person name="Nadal-Jimenez P."/>
            <person name="Siozios S."/>
            <person name="Halliday N."/>
            <person name="Camara M."/>
            <person name="Hurst G.D.D."/>
        </authorList>
    </citation>
    <scope>NUCLEOTIDE SEQUENCE [LARGE SCALE GENOMIC DNA]</scope>
    <source>
        <strain evidence="3 4">SyEd1</strain>
    </source>
</reference>
<dbReference type="EMBL" id="CP081864">
    <property type="protein sequence ID" value="QZN96180.1"/>
    <property type="molecule type" value="Genomic_DNA"/>
</dbReference>
<feature type="region of interest" description="Disordered" evidence="2">
    <location>
        <begin position="89"/>
        <end position="123"/>
    </location>
</feature>
<protein>
    <submittedName>
        <fullName evidence="3">FlxA-like family protein</fullName>
    </submittedName>
</protein>